<keyword evidence="2" id="KW-0732">Signal</keyword>
<dbReference type="EMBL" id="AP013042">
    <property type="protein sequence ID" value="BAS68022.1"/>
    <property type="molecule type" value="Genomic_DNA"/>
</dbReference>
<dbReference type="AlphaFoldDB" id="A0A0P0USP5"/>
<keyword evidence="6" id="KW-1185">Reference proteome</keyword>
<feature type="compositionally biased region" description="Polar residues" evidence="1">
    <location>
        <begin position="967"/>
        <end position="976"/>
    </location>
</feature>
<dbReference type="Pfam" id="PF09000">
    <property type="entry name" value="Cytotoxic"/>
    <property type="match status" value="1"/>
</dbReference>
<dbReference type="KEGG" id="ebh:BSEPE_1031"/>
<evidence type="ECO:0000256" key="1">
    <source>
        <dbReference type="SAM" id="MobiDB-lite"/>
    </source>
</evidence>
<feature type="compositionally biased region" description="Basic and acidic residues" evidence="1">
    <location>
        <begin position="1025"/>
        <end position="1035"/>
    </location>
</feature>
<dbReference type="GO" id="GO:0016788">
    <property type="term" value="F:hydrolase activity, acting on ester bonds"/>
    <property type="evidence" value="ECO:0007669"/>
    <property type="project" value="InterPro"/>
</dbReference>
<evidence type="ECO:0000259" key="3">
    <source>
        <dbReference type="Pfam" id="PF04830"/>
    </source>
</evidence>
<reference evidence="5 6" key="2">
    <citation type="journal article" date="2016" name="ISME J.">
        <title>Heterogeneous composition of key metabolic gene clusters in a vent mussel symbiont population.</title>
        <authorList>
            <person name="Ikuta T."/>
            <person name="Takaki Y."/>
            <person name="Nagai Y."/>
            <person name="Shimamura S."/>
            <person name="Tsuda M."/>
            <person name="Kawagucci S."/>
            <person name="Aoki Y."/>
            <person name="Inoue K."/>
            <person name="Teruya M."/>
            <person name="Satou K."/>
            <person name="Teruya K."/>
            <person name="Shimoji M."/>
            <person name="Tamotsu H."/>
            <person name="Hirano T."/>
            <person name="Maruyama T."/>
            <person name="Yoshida T."/>
        </authorList>
    </citation>
    <scope>NUCLEOTIDE SEQUENCE [LARGE SCALE GENOMIC DNA]</scope>
    <source>
        <strain evidence="5 6">Myojin Knoll</strain>
    </source>
</reference>
<feature type="region of interest" description="Disordered" evidence="1">
    <location>
        <begin position="954"/>
        <end position="986"/>
    </location>
</feature>
<evidence type="ECO:0000256" key="2">
    <source>
        <dbReference type="SAM" id="SignalP"/>
    </source>
</evidence>
<sequence length="1035" mass="111272">MFKKLLTTYFSFYLALSPVVNATTQTQTTDQAAVTKDKVATQTQTPNTQSTTPTAITQTPLSITLPTGTTGLFVQAQDPQTDYLIETNPEFTLYDNFISSDYLLKHIDFNPDKTLKRIGDGFYEQKLIKEQLLAQTGKRFLQKDITSDNAQYRRLMDNAINQQRDLELIPGISLTTAQISQLTQDMVWMEPQTITLADGTTTQALVPRVYIANINQYQVEGGRIIAGKDINLNVNQLKNAGLIKAGDNLSVSALDSILNQGGTLQADNTLTLLANNNINNISADIKAKDIILTSINGNINNVRFEKNVDYSQGNTKDIKKIIGNQANIQATNDIKLTTNKTINLAGSNINANNKLDLNANNVILTTTQQVTDFYSGNNKNYYKENSTTNLKSQIKAGNININANEQVTIKGTNLQADNQTNIQSKVLNITSVKDTKYTQLHSESKGGLFGGGHDDTTTTSTTDNIQSTLQAKDINITNKLTQVQASKLQADTIKITTELLNLVSDKDLDFKQIQTESSGFLTKTITDKGHNKQTKVVAEINANDKLIINNQQLTNNQLTNKQLTTTQQQILTKLTSSDGLNKNLQAQLKAQGITLSDVNISNKNWDESTTTLSGLGAIIVQVVAAALTGGAANGFINAAIASVQTQLAAAVLTAGITGNSLAIDPKQMLKTALTAGASQYALNQYGAKTLNADGTTSIATYSKDLDFSTNLQNGLQNTAVTTAVSTAINGGSLADNLKNNLASSVLTTGLAKGANLIGNAKAIGNLNDFTHKVAHAALGCAGAKIQGKDCGSGAVGAVVGEVIAEQVGKYQGKDISKMTKAEFEQYKQDTTALARVGTAVITQGLGKDIEIADQAAENAVENNALVSGAIVLTVVAVAELIDKGVTAYDAWQLKKALDEGRTEDAKALVAVIGIGVVTEAIPGNKIIQKIAQGIGKEKKITSVVKNNNYNYKPAPKKPEDITGIPNLKSSPSKTSAQGGGKLRKRYKDKKGNIYEWDYRHGTLEKYNKRGKHLGEYDPNTGKQLKSADKTRKVEP</sequence>
<dbReference type="Pfam" id="PF04830">
    <property type="entry name" value="DUF637"/>
    <property type="match status" value="1"/>
</dbReference>
<evidence type="ECO:0000313" key="5">
    <source>
        <dbReference type="EMBL" id="BAS68022.1"/>
    </source>
</evidence>
<dbReference type="InterPro" id="IPR009105">
    <property type="entry name" value="Colicin_E3_ribonuclease"/>
</dbReference>
<dbReference type="InterPro" id="IPR036725">
    <property type="entry name" value="ColE3_ribonuclease_sf"/>
</dbReference>
<gene>
    <name evidence="5" type="primary">fhaB</name>
    <name evidence="5" type="ORF">BSEPE_1031</name>
</gene>
<dbReference type="Gene3D" id="3.10.380.10">
    <property type="entry name" value="Colicin E3-like ribonuclease domain"/>
    <property type="match status" value="1"/>
</dbReference>
<dbReference type="Proteomes" id="UP000067399">
    <property type="component" value="Chromosome"/>
</dbReference>
<proteinExistence type="predicted"/>
<feature type="region of interest" description="Disordered" evidence="1">
    <location>
        <begin position="1009"/>
        <end position="1035"/>
    </location>
</feature>
<dbReference type="OrthoDB" id="2664633at2"/>
<feature type="domain" description="DUF637" evidence="3">
    <location>
        <begin position="664"/>
        <end position="797"/>
    </location>
</feature>
<feature type="chain" id="PRO_5006056071" evidence="2">
    <location>
        <begin position="23"/>
        <end position="1035"/>
    </location>
</feature>
<dbReference type="STRING" id="1303921.BSEPE_1031"/>
<feature type="signal peptide" evidence="2">
    <location>
        <begin position="1"/>
        <end position="22"/>
    </location>
</feature>
<protein>
    <submittedName>
        <fullName evidence="5">Filamentous hemagglutinin</fullName>
    </submittedName>
</protein>
<accession>A0A0P0USP5</accession>
<organism evidence="5 6">
    <name type="scientific">endosymbiont of Bathymodiolus septemdierum str. Myojin knoll</name>
    <dbReference type="NCBI Taxonomy" id="1303921"/>
    <lineage>
        <taxon>Bacteria</taxon>
        <taxon>Pseudomonadati</taxon>
        <taxon>Pseudomonadota</taxon>
        <taxon>Gammaproteobacteria</taxon>
        <taxon>sulfur-oxidizing symbionts</taxon>
    </lineage>
</organism>
<evidence type="ECO:0000313" key="6">
    <source>
        <dbReference type="Proteomes" id="UP000067399"/>
    </source>
</evidence>
<dbReference type="GO" id="GO:0043022">
    <property type="term" value="F:ribosome binding"/>
    <property type="evidence" value="ECO:0007669"/>
    <property type="project" value="InterPro"/>
</dbReference>
<dbReference type="SUPFAM" id="SSF63840">
    <property type="entry name" value="Ribonuclease domain of colicin E3"/>
    <property type="match status" value="1"/>
</dbReference>
<dbReference type="GO" id="GO:0003723">
    <property type="term" value="F:RNA binding"/>
    <property type="evidence" value="ECO:0007669"/>
    <property type="project" value="InterPro"/>
</dbReference>
<reference evidence="5 6" key="1">
    <citation type="journal article" date="2000" name="Mar. Ecol. Prog. Ser.">
        <title>Phylogenetic characterization of endosymbionts in three hydrothermal vent mussels: influence on host distributions.</title>
        <authorList>
            <person name="Fujiwara Y."/>
            <person name="Takai K."/>
            <person name="Uematsu K."/>
            <person name="Tsuchida S."/>
            <person name="Hunt J.C."/>
            <person name="Hashimoto J."/>
        </authorList>
    </citation>
    <scope>NUCLEOTIDE SEQUENCE [LARGE SCALE GENOMIC DNA]</scope>
    <source>
        <strain evidence="5 6">Myojin Knoll</strain>
    </source>
</reference>
<dbReference type="RefSeq" id="WP_066044819.1">
    <property type="nucleotide sequence ID" value="NZ_AP013042.1"/>
</dbReference>
<name>A0A0P0USP5_9GAMM</name>
<dbReference type="InterPro" id="IPR006915">
    <property type="entry name" value="DUF637_hemagglutn_put"/>
</dbReference>
<feature type="domain" description="Colicin E3-like ribonuclease" evidence="4">
    <location>
        <begin position="955"/>
        <end position="1034"/>
    </location>
</feature>
<evidence type="ECO:0000259" key="4">
    <source>
        <dbReference type="Pfam" id="PF09000"/>
    </source>
</evidence>